<accession>A0A0A8ZN84</accession>
<proteinExistence type="predicted"/>
<reference evidence="1" key="1">
    <citation type="submission" date="2014-09" db="EMBL/GenBank/DDBJ databases">
        <authorList>
            <person name="Magalhaes I.L.F."/>
            <person name="Oliveira U."/>
            <person name="Santos F.R."/>
            <person name="Vidigal T.H.D.A."/>
            <person name="Brescovit A.D."/>
            <person name="Santos A.J."/>
        </authorList>
    </citation>
    <scope>NUCLEOTIDE SEQUENCE</scope>
    <source>
        <tissue evidence="1">Shoot tissue taken approximately 20 cm above the soil surface</tissue>
    </source>
</reference>
<dbReference type="EMBL" id="GBRH01257011">
    <property type="protein sequence ID" value="JAD40884.1"/>
    <property type="molecule type" value="Transcribed_RNA"/>
</dbReference>
<organism evidence="1">
    <name type="scientific">Arundo donax</name>
    <name type="common">Giant reed</name>
    <name type="synonym">Donax arundinaceus</name>
    <dbReference type="NCBI Taxonomy" id="35708"/>
    <lineage>
        <taxon>Eukaryota</taxon>
        <taxon>Viridiplantae</taxon>
        <taxon>Streptophyta</taxon>
        <taxon>Embryophyta</taxon>
        <taxon>Tracheophyta</taxon>
        <taxon>Spermatophyta</taxon>
        <taxon>Magnoliopsida</taxon>
        <taxon>Liliopsida</taxon>
        <taxon>Poales</taxon>
        <taxon>Poaceae</taxon>
        <taxon>PACMAD clade</taxon>
        <taxon>Arundinoideae</taxon>
        <taxon>Arundineae</taxon>
        <taxon>Arundo</taxon>
    </lineage>
</organism>
<dbReference type="AlphaFoldDB" id="A0A0A8ZN84"/>
<sequence length="41" mass="5016">MEMLSDSKIYPVSCYEFMQNVFEYIQLKCFHYRVQTMLPDS</sequence>
<evidence type="ECO:0000313" key="1">
    <source>
        <dbReference type="EMBL" id="JAD40884.1"/>
    </source>
</evidence>
<reference evidence="1" key="2">
    <citation type="journal article" date="2015" name="Data Brief">
        <title>Shoot transcriptome of the giant reed, Arundo donax.</title>
        <authorList>
            <person name="Barrero R.A."/>
            <person name="Guerrero F.D."/>
            <person name="Moolhuijzen P."/>
            <person name="Goolsby J.A."/>
            <person name="Tidwell J."/>
            <person name="Bellgard S.E."/>
            <person name="Bellgard M.I."/>
        </authorList>
    </citation>
    <scope>NUCLEOTIDE SEQUENCE</scope>
    <source>
        <tissue evidence="1">Shoot tissue taken approximately 20 cm above the soil surface</tissue>
    </source>
</reference>
<protein>
    <submittedName>
        <fullName evidence="1">Uncharacterized protein</fullName>
    </submittedName>
</protein>
<name>A0A0A8ZN84_ARUDO</name>